<feature type="transmembrane region" description="Helical" evidence="2">
    <location>
        <begin position="237"/>
        <end position="258"/>
    </location>
</feature>
<protein>
    <submittedName>
        <fullName evidence="4">Membrane protein</fullName>
    </submittedName>
</protein>
<keyword evidence="2" id="KW-0812">Transmembrane</keyword>
<dbReference type="InterPro" id="IPR037185">
    <property type="entry name" value="EmrE-like"/>
</dbReference>
<feature type="transmembrane region" description="Helical" evidence="2">
    <location>
        <begin position="90"/>
        <end position="107"/>
    </location>
</feature>
<feature type="transmembrane region" description="Helical" evidence="2">
    <location>
        <begin position="169"/>
        <end position="190"/>
    </location>
</feature>
<sequence>MKSIHKQQTTEILVHETIPAHKSQTRLGRGTLLALGITIFCWASSFVGIRAGLYGYSPTHLALLRYLVASLVLALYASVKRMPLPQWRDLPGLTLTGIVGIAFYNVVLNTGELSVSAGISSFLVNTGPIITALLAMILLKERLRTLGWGGILLSIIGVSIITLSTGEGIHLSVGVLFVLLAALAQSLYFVWQKPYLARYSALQCTTYAIWTGTLALLIFSPGLIPEIQAASWSETTAVVYLGIFPAAIGYVSYAYALARIPATRAASFLYLVPAVTLGIAWFWLGEWPTWFALLGGVIAISGVIIVNIFGKIQARKTGGVDPS</sequence>
<dbReference type="Proteomes" id="UP000654345">
    <property type="component" value="Unassembled WGS sequence"/>
</dbReference>
<dbReference type="InterPro" id="IPR000620">
    <property type="entry name" value="EamA_dom"/>
</dbReference>
<feature type="transmembrane region" description="Helical" evidence="2">
    <location>
        <begin position="119"/>
        <end position="139"/>
    </location>
</feature>
<organism evidence="4 5">
    <name type="scientific">Ktedonobacter robiniae</name>
    <dbReference type="NCBI Taxonomy" id="2778365"/>
    <lineage>
        <taxon>Bacteria</taxon>
        <taxon>Bacillati</taxon>
        <taxon>Chloroflexota</taxon>
        <taxon>Ktedonobacteria</taxon>
        <taxon>Ktedonobacterales</taxon>
        <taxon>Ktedonobacteraceae</taxon>
        <taxon>Ktedonobacter</taxon>
    </lineage>
</organism>
<dbReference type="PANTHER" id="PTHR12715:SF4">
    <property type="entry name" value="EAMA DOMAIN-CONTAINING PROTEIN"/>
    <property type="match status" value="1"/>
</dbReference>
<feature type="domain" description="EamA" evidence="3">
    <location>
        <begin position="34"/>
        <end position="162"/>
    </location>
</feature>
<feature type="transmembrane region" description="Helical" evidence="2">
    <location>
        <begin position="265"/>
        <end position="284"/>
    </location>
</feature>
<accession>A0ABQ3V2N7</accession>
<feature type="transmembrane region" description="Helical" evidence="2">
    <location>
        <begin position="290"/>
        <end position="309"/>
    </location>
</feature>
<dbReference type="PANTHER" id="PTHR12715">
    <property type="entry name" value="TRANSPORTER, DRUG/METABOLITE EXPORTER FAMILY"/>
    <property type="match status" value="1"/>
</dbReference>
<keyword evidence="2" id="KW-0472">Membrane</keyword>
<comment type="similarity">
    <text evidence="1">Belongs to the EamA transporter family.</text>
</comment>
<dbReference type="Gene3D" id="1.10.3730.20">
    <property type="match status" value="1"/>
</dbReference>
<evidence type="ECO:0000313" key="5">
    <source>
        <dbReference type="Proteomes" id="UP000654345"/>
    </source>
</evidence>
<dbReference type="SUPFAM" id="SSF103481">
    <property type="entry name" value="Multidrug resistance efflux transporter EmrE"/>
    <property type="match status" value="2"/>
</dbReference>
<evidence type="ECO:0000256" key="1">
    <source>
        <dbReference type="ARBA" id="ARBA00007362"/>
    </source>
</evidence>
<evidence type="ECO:0000256" key="2">
    <source>
        <dbReference type="SAM" id="Phobius"/>
    </source>
</evidence>
<gene>
    <name evidence="4" type="ORF">KSB_79040</name>
</gene>
<keyword evidence="5" id="KW-1185">Reference proteome</keyword>
<feature type="transmembrane region" description="Helical" evidence="2">
    <location>
        <begin position="146"/>
        <end position="163"/>
    </location>
</feature>
<feature type="transmembrane region" description="Helical" evidence="2">
    <location>
        <begin position="202"/>
        <end position="225"/>
    </location>
</feature>
<comment type="caution">
    <text evidence="4">The sequence shown here is derived from an EMBL/GenBank/DDBJ whole genome shotgun (WGS) entry which is preliminary data.</text>
</comment>
<feature type="domain" description="EamA" evidence="3">
    <location>
        <begin position="173"/>
        <end position="307"/>
    </location>
</feature>
<feature type="transmembrane region" description="Helical" evidence="2">
    <location>
        <begin position="32"/>
        <end position="53"/>
    </location>
</feature>
<dbReference type="InterPro" id="IPR052756">
    <property type="entry name" value="Alkyne_AA_exporter"/>
</dbReference>
<dbReference type="Pfam" id="PF00892">
    <property type="entry name" value="EamA"/>
    <property type="match status" value="2"/>
</dbReference>
<dbReference type="RefSeq" id="WP_201375618.1">
    <property type="nucleotide sequence ID" value="NZ_BNJG01000003.1"/>
</dbReference>
<dbReference type="EMBL" id="BNJG01000003">
    <property type="protein sequence ID" value="GHO59429.1"/>
    <property type="molecule type" value="Genomic_DNA"/>
</dbReference>
<name>A0ABQ3V2N7_9CHLR</name>
<keyword evidence="2" id="KW-1133">Transmembrane helix</keyword>
<feature type="transmembrane region" description="Helical" evidence="2">
    <location>
        <begin position="59"/>
        <end position="78"/>
    </location>
</feature>
<proteinExistence type="inferred from homology"/>
<evidence type="ECO:0000259" key="3">
    <source>
        <dbReference type="Pfam" id="PF00892"/>
    </source>
</evidence>
<reference evidence="4 5" key="1">
    <citation type="journal article" date="2021" name="Int. J. Syst. Evol. Microbiol.">
        <title>Reticulibacter mediterranei gen. nov., sp. nov., within the new family Reticulibacteraceae fam. nov., and Ktedonospora formicarum gen. nov., sp. nov., Ktedonobacter robiniae sp. nov., Dictyobacter formicarum sp. nov. and Dictyobacter arantiisoli sp. nov., belonging to the class Ktedonobacteria.</title>
        <authorList>
            <person name="Yabe S."/>
            <person name="Zheng Y."/>
            <person name="Wang C.M."/>
            <person name="Sakai Y."/>
            <person name="Abe K."/>
            <person name="Yokota A."/>
            <person name="Donadio S."/>
            <person name="Cavaletti L."/>
            <person name="Monciardini P."/>
        </authorList>
    </citation>
    <scope>NUCLEOTIDE SEQUENCE [LARGE SCALE GENOMIC DNA]</scope>
    <source>
        <strain evidence="4 5">SOSP1-30</strain>
    </source>
</reference>
<evidence type="ECO:0000313" key="4">
    <source>
        <dbReference type="EMBL" id="GHO59429.1"/>
    </source>
</evidence>